<dbReference type="SUPFAM" id="SSF50249">
    <property type="entry name" value="Nucleic acid-binding proteins"/>
    <property type="match status" value="1"/>
</dbReference>
<dbReference type="GO" id="GO:0006264">
    <property type="term" value="P:mitochondrial DNA replication"/>
    <property type="evidence" value="ECO:0007669"/>
    <property type="project" value="TreeGrafter"/>
</dbReference>
<sequence>MLGSRSLFRAAGQATRAFSTTSPNALARMQIIGRLADTPELTPTSTGRDVIRYSLGVSHGPRDESGNRQTSWYRVASFTEGAQRDLLLSLPKGTLVYLDADAKMDTFQGQDGSNQTRLNLVQRTFETLSRPRNAVEGTAGRDAAEEPQSGLGAS</sequence>
<dbReference type="Pfam" id="PF00436">
    <property type="entry name" value="SSB"/>
    <property type="match status" value="1"/>
</dbReference>
<feature type="region of interest" description="Disordered" evidence="3">
    <location>
        <begin position="129"/>
        <end position="154"/>
    </location>
</feature>
<reference evidence="4" key="1">
    <citation type="journal article" date="2020" name="Stud. Mycol.">
        <title>101 Dothideomycetes genomes: a test case for predicting lifestyles and emergence of pathogens.</title>
        <authorList>
            <person name="Haridas S."/>
            <person name="Albert R."/>
            <person name="Binder M."/>
            <person name="Bloem J."/>
            <person name="Labutti K."/>
            <person name="Salamov A."/>
            <person name="Andreopoulos B."/>
            <person name="Baker S."/>
            <person name="Barry K."/>
            <person name="Bills G."/>
            <person name="Bluhm B."/>
            <person name="Cannon C."/>
            <person name="Castanera R."/>
            <person name="Culley D."/>
            <person name="Daum C."/>
            <person name="Ezra D."/>
            <person name="Gonzalez J."/>
            <person name="Henrissat B."/>
            <person name="Kuo A."/>
            <person name="Liang C."/>
            <person name="Lipzen A."/>
            <person name="Lutzoni F."/>
            <person name="Magnuson J."/>
            <person name="Mondo S."/>
            <person name="Nolan M."/>
            <person name="Ohm R."/>
            <person name="Pangilinan J."/>
            <person name="Park H.-J."/>
            <person name="Ramirez L."/>
            <person name="Alfaro M."/>
            <person name="Sun H."/>
            <person name="Tritt A."/>
            <person name="Yoshinaga Y."/>
            <person name="Zwiers L.-H."/>
            <person name="Turgeon B."/>
            <person name="Goodwin S."/>
            <person name="Spatafora J."/>
            <person name="Crous P."/>
            <person name="Grigoriev I."/>
        </authorList>
    </citation>
    <scope>NUCLEOTIDE SEQUENCE</scope>
    <source>
        <strain evidence="4">CBS 260.36</strain>
    </source>
</reference>
<dbReference type="PANTHER" id="PTHR10302">
    <property type="entry name" value="SINGLE-STRANDED DNA-BINDING PROTEIN"/>
    <property type="match status" value="1"/>
</dbReference>
<dbReference type="AlphaFoldDB" id="A0A9P4JAL6"/>
<dbReference type="CDD" id="cd04496">
    <property type="entry name" value="SSB_OBF"/>
    <property type="match status" value="1"/>
</dbReference>
<evidence type="ECO:0000256" key="3">
    <source>
        <dbReference type="SAM" id="MobiDB-lite"/>
    </source>
</evidence>
<comment type="caution">
    <text evidence="4">The sequence shown here is derived from an EMBL/GenBank/DDBJ whole genome shotgun (WGS) entry which is preliminary data.</text>
</comment>
<keyword evidence="5" id="KW-1185">Reference proteome</keyword>
<dbReference type="InterPro" id="IPR000424">
    <property type="entry name" value="Primosome_PriB/ssb"/>
</dbReference>
<dbReference type="PROSITE" id="PS50935">
    <property type="entry name" value="SSB"/>
    <property type="match status" value="1"/>
</dbReference>
<keyword evidence="1 2" id="KW-0238">DNA-binding</keyword>
<dbReference type="GO" id="GO:0003697">
    <property type="term" value="F:single-stranded DNA binding"/>
    <property type="evidence" value="ECO:0007669"/>
    <property type="project" value="InterPro"/>
</dbReference>
<dbReference type="InterPro" id="IPR011344">
    <property type="entry name" value="ssDNA-bd"/>
</dbReference>
<gene>
    <name evidence="4" type="ORF">K461DRAFT_310062</name>
</gene>
<accession>A0A9P4JAL6</accession>
<name>A0A9P4JAL6_9PEZI</name>
<organism evidence="4 5">
    <name type="scientific">Myriangium duriaei CBS 260.36</name>
    <dbReference type="NCBI Taxonomy" id="1168546"/>
    <lineage>
        <taxon>Eukaryota</taxon>
        <taxon>Fungi</taxon>
        <taxon>Dikarya</taxon>
        <taxon>Ascomycota</taxon>
        <taxon>Pezizomycotina</taxon>
        <taxon>Dothideomycetes</taxon>
        <taxon>Dothideomycetidae</taxon>
        <taxon>Myriangiales</taxon>
        <taxon>Myriangiaceae</taxon>
        <taxon>Myriangium</taxon>
    </lineage>
</organism>
<dbReference type="Proteomes" id="UP000799439">
    <property type="component" value="Unassembled WGS sequence"/>
</dbReference>
<dbReference type="Gene3D" id="2.40.50.140">
    <property type="entry name" value="Nucleic acid-binding proteins"/>
    <property type="match status" value="1"/>
</dbReference>
<dbReference type="GO" id="GO:0042645">
    <property type="term" value="C:mitochondrial nucleoid"/>
    <property type="evidence" value="ECO:0007669"/>
    <property type="project" value="TreeGrafter"/>
</dbReference>
<dbReference type="OrthoDB" id="1078367at2759"/>
<proteinExistence type="predicted"/>
<evidence type="ECO:0000256" key="1">
    <source>
        <dbReference type="ARBA" id="ARBA00023125"/>
    </source>
</evidence>
<dbReference type="PANTHER" id="PTHR10302:SF0">
    <property type="entry name" value="SINGLE-STRANDED DNA-BINDING PROTEIN, MITOCHONDRIAL"/>
    <property type="match status" value="1"/>
</dbReference>
<protein>
    <submittedName>
        <fullName evidence="4">Nucleic acid-binding protein</fullName>
    </submittedName>
</protein>
<evidence type="ECO:0000313" key="4">
    <source>
        <dbReference type="EMBL" id="KAF2158101.1"/>
    </source>
</evidence>
<dbReference type="EMBL" id="ML996081">
    <property type="protein sequence ID" value="KAF2158101.1"/>
    <property type="molecule type" value="Genomic_DNA"/>
</dbReference>
<dbReference type="InterPro" id="IPR012340">
    <property type="entry name" value="NA-bd_OB-fold"/>
</dbReference>
<evidence type="ECO:0000256" key="2">
    <source>
        <dbReference type="PROSITE-ProRule" id="PRU00252"/>
    </source>
</evidence>
<evidence type="ECO:0000313" key="5">
    <source>
        <dbReference type="Proteomes" id="UP000799439"/>
    </source>
</evidence>